<dbReference type="InterPro" id="IPR003820">
    <property type="entry name" value="KdpC"/>
</dbReference>
<evidence type="ECO:0000256" key="10">
    <source>
        <dbReference type="ARBA" id="ARBA00023136"/>
    </source>
</evidence>
<protein>
    <recommendedName>
        <fullName evidence="11">Potassium-transporting ATPase KdpC subunit</fullName>
    </recommendedName>
    <alternativeName>
        <fullName evidence="11">ATP phosphohydrolase [potassium-transporting] C chain</fullName>
    </alternativeName>
    <alternativeName>
        <fullName evidence="11">Potassium-binding and translocating subunit C</fullName>
    </alternativeName>
    <alternativeName>
        <fullName evidence="11">Potassium-translocating ATPase C chain</fullName>
    </alternativeName>
</protein>
<dbReference type="STRING" id="1048205.AB852_36180"/>
<reference evidence="13 14" key="1">
    <citation type="submission" date="2015-06" db="EMBL/GenBank/DDBJ databases">
        <title>Cloning and characterization of the uncialamcin biosynthetic gene cluster.</title>
        <authorList>
            <person name="Yan X."/>
            <person name="Huang T."/>
            <person name="Ge H."/>
            <person name="Shen B."/>
        </authorList>
    </citation>
    <scope>NUCLEOTIDE SEQUENCE [LARGE SCALE GENOMIC DNA]</scope>
    <source>
        <strain evidence="13 14">DCA2648</strain>
    </source>
</reference>
<keyword evidence="3 11" id="KW-0633">Potassium transport</keyword>
<evidence type="ECO:0000313" key="14">
    <source>
        <dbReference type="Proteomes" id="UP000186455"/>
    </source>
</evidence>
<comment type="subunit">
    <text evidence="11">The system is composed of three essential subunits: KdpA, KdpB and KdpC.</text>
</comment>
<evidence type="ECO:0000313" key="13">
    <source>
        <dbReference type="EMBL" id="OKH90289.1"/>
    </source>
</evidence>
<dbReference type="AlphaFoldDB" id="A0A1Q4UXQ3"/>
<dbReference type="GO" id="GO:0005524">
    <property type="term" value="F:ATP binding"/>
    <property type="evidence" value="ECO:0007669"/>
    <property type="project" value="UniProtKB-UniRule"/>
</dbReference>
<dbReference type="PANTHER" id="PTHR30042:SF2">
    <property type="entry name" value="POTASSIUM-TRANSPORTING ATPASE KDPC SUBUNIT"/>
    <property type="match status" value="1"/>
</dbReference>
<feature type="region of interest" description="Disordered" evidence="12">
    <location>
        <begin position="222"/>
        <end position="250"/>
    </location>
</feature>
<evidence type="ECO:0000256" key="7">
    <source>
        <dbReference type="ARBA" id="ARBA00022958"/>
    </source>
</evidence>
<evidence type="ECO:0000256" key="5">
    <source>
        <dbReference type="ARBA" id="ARBA00022741"/>
    </source>
</evidence>
<name>A0A1Q4UXQ3_9ACTN</name>
<keyword evidence="2 11" id="KW-1003">Cell membrane</keyword>
<dbReference type="EMBL" id="LFBV01000013">
    <property type="protein sequence ID" value="OKH90289.1"/>
    <property type="molecule type" value="Genomic_DNA"/>
</dbReference>
<evidence type="ECO:0000256" key="8">
    <source>
        <dbReference type="ARBA" id="ARBA00022989"/>
    </source>
</evidence>
<keyword evidence="9 11" id="KW-0406">Ion transport</keyword>
<evidence type="ECO:0000256" key="1">
    <source>
        <dbReference type="ARBA" id="ARBA00022448"/>
    </source>
</evidence>
<keyword evidence="14" id="KW-1185">Reference proteome</keyword>
<keyword evidence="10 11" id="KW-0472">Membrane</keyword>
<dbReference type="PANTHER" id="PTHR30042">
    <property type="entry name" value="POTASSIUM-TRANSPORTING ATPASE C CHAIN"/>
    <property type="match status" value="1"/>
</dbReference>
<dbReference type="Pfam" id="PF02669">
    <property type="entry name" value="KdpC"/>
    <property type="match status" value="2"/>
</dbReference>
<comment type="caution">
    <text evidence="13">The sequence shown here is derived from an EMBL/GenBank/DDBJ whole genome shotgun (WGS) entry which is preliminary data.</text>
</comment>
<dbReference type="GO" id="GO:0008556">
    <property type="term" value="F:P-type potassium transmembrane transporter activity"/>
    <property type="evidence" value="ECO:0007669"/>
    <property type="project" value="InterPro"/>
</dbReference>
<gene>
    <name evidence="11" type="primary">kdpC</name>
    <name evidence="13" type="ORF">AB852_36180</name>
</gene>
<comment type="similarity">
    <text evidence="11">Belongs to the KdpC family.</text>
</comment>
<evidence type="ECO:0000256" key="3">
    <source>
        <dbReference type="ARBA" id="ARBA00022538"/>
    </source>
</evidence>
<dbReference type="Proteomes" id="UP000186455">
    <property type="component" value="Unassembled WGS sequence"/>
</dbReference>
<evidence type="ECO:0000256" key="9">
    <source>
        <dbReference type="ARBA" id="ARBA00023065"/>
    </source>
</evidence>
<comment type="subcellular location">
    <subcellularLocation>
        <location evidence="11">Cell membrane</location>
        <topology evidence="11">Single-pass membrane protein</topology>
    </subcellularLocation>
</comment>
<keyword evidence="5 11" id="KW-0547">Nucleotide-binding</keyword>
<dbReference type="GO" id="GO:0005886">
    <property type="term" value="C:plasma membrane"/>
    <property type="evidence" value="ECO:0007669"/>
    <property type="project" value="UniProtKB-SubCell"/>
</dbReference>
<keyword evidence="1 11" id="KW-0813">Transport</keyword>
<keyword evidence="7 11" id="KW-0630">Potassium</keyword>
<keyword evidence="6 11" id="KW-0067">ATP-binding</keyword>
<organism evidence="13 14">
    <name type="scientific">Streptomyces uncialis</name>
    <dbReference type="NCBI Taxonomy" id="1048205"/>
    <lineage>
        <taxon>Bacteria</taxon>
        <taxon>Bacillati</taxon>
        <taxon>Actinomycetota</taxon>
        <taxon>Actinomycetes</taxon>
        <taxon>Kitasatosporales</taxon>
        <taxon>Streptomycetaceae</taxon>
        <taxon>Streptomyces</taxon>
    </lineage>
</organism>
<dbReference type="RefSeq" id="WP_073795828.1">
    <property type="nucleotide sequence ID" value="NZ_LFBV01000013.1"/>
</dbReference>
<proteinExistence type="inferred from homology"/>
<evidence type="ECO:0000256" key="2">
    <source>
        <dbReference type="ARBA" id="ARBA00022475"/>
    </source>
</evidence>
<comment type="function">
    <text evidence="11">Part of the high-affinity ATP-driven potassium transport (or Kdp) system, which catalyzes the hydrolysis of ATP coupled with the electrogenic transport of potassium into the cytoplasm. This subunit acts as a catalytic chaperone that increases the ATP-binding affinity of the ATP-hydrolyzing subunit KdpB by the formation of a transient KdpB/KdpC/ATP ternary complex.</text>
</comment>
<dbReference type="HAMAP" id="MF_00276">
    <property type="entry name" value="KdpC"/>
    <property type="match status" value="1"/>
</dbReference>
<sequence>MTPSGGGPPPPRRFPAPPAWAARHLVAVRVVLALTLLVGLGYPLAMTAAARLPGLRDAAQGSPLTGPGGEHLGSTLIGQSFTDPDGTPLPGRFQPRPSHAGDGYDALASGAGNLGPESTVDTPPTGGEPGTPALLTQVCARSKAIGQREGVDGSRPYCTADGVGAVLGVFRADGATGTATRVVSLNQPCPARPFRARYEGVPVECARPGEDHSVAVVTPVRGDAPARPRVPGDAVTASGSGLDPHISPGYARLQTPRVARERGIGEDVVRALVAGCTTGRPLGVLGEPTVNVVRLNAELDRVRPGEGG</sequence>
<feature type="region of interest" description="Disordered" evidence="12">
    <location>
        <begin position="83"/>
        <end position="125"/>
    </location>
</feature>
<keyword evidence="8 11" id="KW-1133">Transmembrane helix</keyword>
<evidence type="ECO:0000256" key="11">
    <source>
        <dbReference type="HAMAP-Rule" id="MF_00276"/>
    </source>
</evidence>
<feature type="transmembrane region" description="Helical" evidence="11">
    <location>
        <begin position="20"/>
        <end position="42"/>
    </location>
</feature>
<keyword evidence="4 11" id="KW-0812">Transmembrane</keyword>
<accession>A0A1Q4UXQ3</accession>
<evidence type="ECO:0000256" key="4">
    <source>
        <dbReference type="ARBA" id="ARBA00022692"/>
    </source>
</evidence>
<evidence type="ECO:0000256" key="12">
    <source>
        <dbReference type="SAM" id="MobiDB-lite"/>
    </source>
</evidence>
<evidence type="ECO:0000256" key="6">
    <source>
        <dbReference type="ARBA" id="ARBA00022840"/>
    </source>
</evidence>